<evidence type="ECO:0000313" key="3">
    <source>
        <dbReference type="Proteomes" id="UP001470023"/>
    </source>
</evidence>
<accession>A0ABV1U4Q0</accession>
<name>A0ABV1U4Q0_9ACTN</name>
<dbReference type="Gene3D" id="3.30.300.130">
    <property type="entry name" value="Fe-S cluster assembly (FSCA)"/>
    <property type="match status" value="1"/>
</dbReference>
<dbReference type="Proteomes" id="UP001470023">
    <property type="component" value="Unassembled WGS sequence"/>
</dbReference>
<dbReference type="RefSeq" id="WP_352063369.1">
    <property type="nucleotide sequence ID" value="NZ_JBEOYA010000077.1"/>
</dbReference>
<dbReference type="Pfam" id="PF01883">
    <property type="entry name" value="FeS_assembly_P"/>
    <property type="match status" value="1"/>
</dbReference>
<dbReference type="InterPro" id="IPR052339">
    <property type="entry name" value="Fe-S_Maturation_MIP18"/>
</dbReference>
<sequence length="135" mass="14304">MSAADRAVATVATVTPDQVHTALGEVYDPCSQSWQRPMSLVDLGLVRDVAVDGEGRATVRISLTAPFCMAVPVIMQSVEQKVGAVDGVTGVTVELDGGTLWRPELMTDKGRAQLAAARTEDRRMLPLAPVRTTAG</sequence>
<gene>
    <name evidence="2" type="ORF">ABT272_10640</name>
</gene>
<reference evidence="2 3" key="1">
    <citation type="submission" date="2024-06" db="EMBL/GenBank/DDBJ databases">
        <title>The Natural Products Discovery Center: Release of the First 8490 Sequenced Strains for Exploring Actinobacteria Biosynthetic Diversity.</title>
        <authorList>
            <person name="Kalkreuter E."/>
            <person name="Kautsar S.A."/>
            <person name="Yang D."/>
            <person name="Bader C.D."/>
            <person name="Teijaro C.N."/>
            <person name="Fluegel L."/>
            <person name="Davis C.M."/>
            <person name="Simpson J.R."/>
            <person name="Lauterbach L."/>
            <person name="Steele A.D."/>
            <person name="Gui C."/>
            <person name="Meng S."/>
            <person name="Li G."/>
            <person name="Viehrig K."/>
            <person name="Ye F."/>
            <person name="Su P."/>
            <person name="Kiefer A.F."/>
            <person name="Nichols A."/>
            <person name="Cepeda A.J."/>
            <person name="Yan W."/>
            <person name="Fan B."/>
            <person name="Jiang Y."/>
            <person name="Adhikari A."/>
            <person name="Zheng C.-J."/>
            <person name="Schuster L."/>
            <person name="Cowan T.M."/>
            <person name="Smanski M.J."/>
            <person name="Chevrette M.G."/>
            <person name="De Carvalho L.P.S."/>
            <person name="Shen B."/>
        </authorList>
    </citation>
    <scope>NUCLEOTIDE SEQUENCE [LARGE SCALE GENOMIC DNA]</scope>
    <source>
        <strain evidence="2 3">NPDC001166</strain>
    </source>
</reference>
<dbReference type="InterPro" id="IPR034904">
    <property type="entry name" value="FSCA_dom_sf"/>
</dbReference>
<evidence type="ECO:0000313" key="2">
    <source>
        <dbReference type="EMBL" id="MER6428192.1"/>
    </source>
</evidence>
<feature type="domain" description="MIP18 family-like" evidence="1">
    <location>
        <begin position="17"/>
        <end position="93"/>
    </location>
</feature>
<dbReference type="PANTHER" id="PTHR42831">
    <property type="entry name" value="FE-S PROTEIN MATURATION AUXILIARY FACTOR YITW"/>
    <property type="match status" value="1"/>
</dbReference>
<evidence type="ECO:0000259" key="1">
    <source>
        <dbReference type="Pfam" id="PF01883"/>
    </source>
</evidence>
<organism evidence="2 3">
    <name type="scientific">Streptomyces sp. 900105245</name>
    <dbReference type="NCBI Taxonomy" id="3154379"/>
    <lineage>
        <taxon>Bacteria</taxon>
        <taxon>Bacillati</taxon>
        <taxon>Actinomycetota</taxon>
        <taxon>Actinomycetes</taxon>
        <taxon>Kitasatosporales</taxon>
        <taxon>Streptomycetaceae</taxon>
        <taxon>Streptomyces</taxon>
    </lineage>
</organism>
<dbReference type="InterPro" id="IPR002744">
    <property type="entry name" value="MIP18-like"/>
</dbReference>
<dbReference type="PANTHER" id="PTHR42831:SF1">
    <property type="entry name" value="FE-S PROTEIN MATURATION AUXILIARY FACTOR YITW"/>
    <property type="match status" value="1"/>
</dbReference>
<dbReference type="SUPFAM" id="SSF117916">
    <property type="entry name" value="Fe-S cluster assembly (FSCA) domain-like"/>
    <property type="match status" value="1"/>
</dbReference>
<comment type="caution">
    <text evidence="2">The sequence shown here is derived from an EMBL/GenBank/DDBJ whole genome shotgun (WGS) entry which is preliminary data.</text>
</comment>
<proteinExistence type="predicted"/>
<keyword evidence="3" id="KW-1185">Reference proteome</keyword>
<dbReference type="EMBL" id="JBEPAZ010000006">
    <property type="protein sequence ID" value="MER6428192.1"/>
    <property type="molecule type" value="Genomic_DNA"/>
</dbReference>
<protein>
    <submittedName>
        <fullName evidence="2">Metal-sulfur cluster assembly factor</fullName>
    </submittedName>
</protein>